<comment type="caution">
    <text evidence="1">The sequence shown here is derived from an EMBL/GenBank/DDBJ whole genome shotgun (WGS) entry which is preliminary data.</text>
</comment>
<name>A0A0M1P731_9BACL</name>
<protein>
    <recommendedName>
        <fullName evidence="3">DUF4259 domain-containing protein</fullName>
    </recommendedName>
</protein>
<proteinExistence type="predicted"/>
<gene>
    <name evidence="1" type="ORF">AM231_14875</name>
</gene>
<reference evidence="2" key="1">
    <citation type="submission" date="2015-08" db="EMBL/GenBank/DDBJ databases">
        <title>Genome sequencing project for genomic taxonomy and phylogenomics of Bacillus-like bacteria.</title>
        <authorList>
            <person name="Liu B."/>
            <person name="Wang J."/>
            <person name="Zhu Y."/>
            <person name="Liu G."/>
            <person name="Chen Q."/>
            <person name="Chen Z."/>
            <person name="Lan J."/>
            <person name="Che J."/>
            <person name="Ge C."/>
            <person name="Shi H."/>
            <person name="Pan Z."/>
            <person name="Liu X."/>
        </authorList>
    </citation>
    <scope>NUCLEOTIDE SEQUENCE [LARGE SCALE GENOMIC DNA]</scope>
    <source>
        <strain evidence="2">FJAT-22460</strain>
    </source>
</reference>
<sequence length="136" mass="15498">MGAWGYGILENDTVLDWVEELLETQDLSLITEAIEMVLDDREIESFTAETALGAIEILAALQDRPGNEEYDEELENWINRHKGQGKELLVPSQKALGKILDESELKELWEESENFEKWVKVIKELEGRLIPTGGQL</sequence>
<dbReference type="OrthoDB" id="191350at2"/>
<dbReference type="Proteomes" id="UP000036932">
    <property type="component" value="Unassembled WGS sequence"/>
</dbReference>
<dbReference type="AlphaFoldDB" id="A0A0M1P731"/>
<accession>A0A0M1P731</accession>
<dbReference type="EMBL" id="LIUT01000001">
    <property type="protein sequence ID" value="KOR90286.1"/>
    <property type="molecule type" value="Genomic_DNA"/>
</dbReference>
<evidence type="ECO:0000313" key="1">
    <source>
        <dbReference type="EMBL" id="KOR90286.1"/>
    </source>
</evidence>
<keyword evidence="2" id="KW-1185">Reference proteome</keyword>
<evidence type="ECO:0008006" key="3">
    <source>
        <dbReference type="Google" id="ProtNLM"/>
    </source>
</evidence>
<evidence type="ECO:0000313" key="2">
    <source>
        <dbReference type="Proteomes" id="UP000036932"/>
    </source>
</evidence>
<dbReference type="RefSeq" id="WP_054403230.1">
    <property type="nucleotide sequence ID" value="NZ_LIUT01000001.1"/>
</dbReference>
<dbReference type="InterPro" id="IPR025355">
    <property type="entry name" value="DUF4259"/>
</dbReference>
<dbReference type="Pfam" id="PF14078">
    <property type="entry name" value="DUF4259"/>
    <property type="match status" value="1"/>
</dbReference>
<dbReference type="PATRIC" id="fig|1705565.3.peg.5025"/>
<organism evidence="1 2">
    <name type="scientific">Paenibacillus solani</name>
    <dbReference type="NCBI Taxonomy" id="1705565"/>
    <lineage>
        <taxon>Bacteria</taxon>
        <taxon>Bacillati</taxon>
        <taxon>Bacillota</taxon>
        <taxon>Bacilli</taxon>
        <taxon>Bacillales</taxon>
        <taxon>Paenibacillaceae</taxon>
        <taxon>Paenibacillus</taxon>
    </lineage>
</organism>